<dbReference type="Proteomes" id="UP000177870">
    <property type="component" value="Chromosome"/>
</dbReference>
<dbReference type="RefSeq" id="WP_070393684.1">
    <property type="nucleotide sequence ID" value="NZ_CP017599.1"/>
</dbReference>
<accession>A0A1D8TUB8</accession>
<dbReference type="Pfam" id="PF13371">
    <property type="entry name" value="TPR_9"/>
    <property type="match status" value="1"/>
</dbReference>
<dbReference type="PANTHER" id="PTHR44858">
    <property type="entry name" value="TETRATRICOPEPTIDE REPEAT PROTEIN 6"/>
    <property type="match status" value="1"/>
</dbReference>
<dbReference type="InterPro" id="IPR011990">
    <property type="entry name" value="TPR-like_helical_dom_sf"/>
</dbReference>
<dbReference type="STRING" id="1458985.BJP34_18940"/>
<gene>
    <name evidence="4" type="ORF">BJP34_18940</name>
</gene>
<dbReference type="PROSITE" id="PS50293">
    <property type="entry name" value="TPR_REGION"/>
    <property type="match status" value="1"/>
</dbReference>
<organism evidence="4 5">
    <name type="scientific">Moorena producens PAL-8-15-08-1</name>
    <dbReference type="NCBI Taxonomy" id="1458985"/>
    <lineage>
        <taxon>Bacteria</taxon>
        <taxon>Bacillati</taxon>
        <taxon>Cyanobacteriota</taxon>
        <taxon>Cyanophyceae</taxon>
        <taxon>Coleofasciculales</taxon>
        <taxon>Coleofasciculaceae</taxon>
        <taxon>Moorena</taxon>
    </lineage>
</organism>
<keyword evidence="1" id="KW-0677">Repeat</keyword>
<feature type="repeat" description="TPR" evidence="3">
    <location>
        <begin position="42"/>
        <end position="75"/>
    </location>
</feature>
<dbReference type="EMBL" id="CP017599">
    <property type="protein sequence ID" value="AOX01239.1"/>
    <property type="molecule type" value="Genomic_DNA"/>
</dbReference>
<dbReference type="PANTHER" id="PTHR44858:SF1">
    <property type="entry name" value="UDP-N-ACETYLGLUCOSAMINE--PEPTIDE N-ACETYLGLUCOSAMINYLTRANSFERASE SPINDLY-RELATED"/>
    <property type="match status" value="1"/>
</dbReference>
<name>A0A1D8TUB8_9CYAN</name>
<reference evidence="5" key="1">
    <citation type="submission" date="2016-10" db="EMBL/GenBank/DDBJ databases">
        <title>Comparative genomics uncovers the prolific and rare metabolic potential of the cyanobacterial genus Moorea.</title>
        <authorList>
            <person name="Leao T."/>
            <person name="Castelao G."/>
            <person name="Korobeynikov A."/>
            <person name="Monroe E.A."/>
            <person name="Podell S."/>
            <person name="Glukhov E."/>
            <person name="Allen E."/>
            <person name="Gerwick W.H."/>
            <person name="Gerwick L."/>
        </authorList>
    </citation>
    <scope>NUCLEOTIDE SEQUENCE [LARGE SCALE GENOMIC DNA]</scope>
    <source>
        <strain evidence="5">PAL-8-15-08-1</strain>
    </source>
</reference>
<dbReference type="AlphaFoldDB" id="A0A1D8TUB8"/>
<evidence type="ECO:0000256" key="2">
    <source>
        <dbReference type="ARBA" id="ARBA00022803"/>
    </source>
</evidence>
<dbReference type="InterPro" id="IPR019734">
    <property type="entry name" value="TPR_rpt"/>
</dbReference>
<sequence>MNAPTFLNRQNHNRQWFPMSRKNHRHLAPVKLVPRKSHIHSVKSLRTLANSKVKQGDYSSAIALLTQLINLNPTSASDYNNRGLLYFQSGQPYKALFDYNQALRIDPRLDSAYNNRANYYASVGQLAEALTDYEQAIDLNPGNIRTWINQAITFRELGLYDLALENLDMALMLGCLEDHVYAQRGRTYHLRGDWNCAISDYQKALKWLPLSGSSDSLREKVENWINDLLKPLRA</sequence>
<evidence type="ECO:0000256" key="1">
    <source>
        <dbReference type="ARBA" id="ARBA00022737"/>
    </source>
</evidence>
<dbReference type="KEGG" id="mpro:BJP34_18940"/>
<keyword evidence="2 3" id="KW-0802">TPR repeat</keyword>
<evidence type="ECO:0000313" key="4">
    <source>
        <dbReference type="EMBL" id="AOX01239.1"/>
    </source>
</evidence>
<dbReference type="OrthoDB" id="508486at2"/>
<dbReference type="SUPFAM" id="SSF48452">
    <property type="entry name" value="TPR-like"/>
    <property type="match status" value="1"/>
</dbReference>
<dbReference type="PROSITE" id="PS50005">
    <property type="entry name" value="TPR"/>
    <property type="match status" value="4"/>
</dbReference>
<feature type="repeat" description="TPR" evidence="3">
    <location>
        <begin position="110"/>
        <end position="143"/>
    </location>
</feature>
<dbReference type="InterPro" id="IPR050498">
    <property type="entry name" value="Ycf3"/>
</dbReference>
<feature type="repeat" description="TPR" evidence="3">
    <location>
        <begin position="76"/>
        <end position="109"/>
    </location>
</feature>
<dbReference type="Pfam" id="PF00515">
    <property type="entry name" value="TPR_1"/>
    <property type="match status" value="1"/>
</dbReference>
<protein>
    <submittedName>
        <fullName evidence="4">Uncharacterized protein</fullName>
    </submittedName>
</protein>
<proteinExistence type="predicted"/>
<evidence type="ECO:0000313" key="5">
    <source>
        <dbReference type="Proteomes" id="UP000177870"/>
    </source>
</evidence>
<feature type="repeat" description="TPR" evidence="3">
    <location>
        <begin position="178"/>
        <end position="211"/>
    </location>
</feature>
<evidence type="ECO:0000256" key="3">
    <source>
        <dbReference type="PROSITE-ProRule" id="PRU00339"/>
    </source>
</evidence>
<dbReference type="Gene3D" id="1.25.40.10">
    <property type="entry name" value="Tetratricopeptide repeat domain"/>
    <property type="match status" value="1"/>
</dbReference>
<dbReference type="SMART" id="SM00028">
    <property type="entry name" value="TPR"/>
    <property type="match status" value="5"/>
</dbReference>